<dbReference type="AlphaFoldDB" id="A0A972JYB0"/>
<name>A0A972JYB0_9BACL</name>
<comment type="function">
    <text evidence="5">Modulates RecA activity.</text>
</comment>
<evidence type="ECO:0000256" key="3">
    <source>
        <dbReference type="ARBA" id="ARBA00018111"/>
    </source>
</evidence>
<dbReference type="Pfam" id="PF21981">
    <property type="entry name" value="RecX_HTH3"/>
    <property type="match status" value="1"/>
</dbReference>
<keyword evidence="10" id="KW-1185">Reference proteome</keyword>
<evidence type="ECO:0000256" key="2">
    <source>
        <dbReference type="ARBA" id="ARBA00009695"/>
    </source>
</evidence>
<dbReference type="RefSeq" id="WP_171651548.1">
    <property type="nucleotide sequence ID" value="NZ_WHOD01000045.1"/>
</dbReference>
<evidence type="ECO:0000259" key="7">
    <source>
        <dbReference type="Pfam" id="PF21981"/>
    </source>
</evidence>
<evidence type="ECO:0000256" key="4">
    <source>
        <dbReference type="ARBA" id="ARBA00022490"/>
    </source>
</evidence>
<feature type="domain" description="RecX second three-helical" evidence="6">
    <location>
        <begin position="115"/>
        <end position="156"/>
    </location>
</feature>
<dbReference type="InterPro" id="IPR053925">
    <property type="entry name" value="RecX_HTH_3rd"/>
</dbReference>
<evidence type="ECO:0000259" key="8">
    <source>
        <dbReference type="Pfam" id="PF21982"/>
    </source>
</evidence>
<dbReference type="InterPro" id="IPR053924">
    <property type="entry name" value="RecX_HTH_2nd"/>
</dbReference>
<evidence type="ECO:0000313" key="9">
    <source>
        <dbReference type="EMBL" id="NOU93354.1"/>
    </source>
</evidence>
<dbReference type="GO" id="GO:0006282">
    <property type="term" value="P:regulation of DNA repair"/>
    <property type="evidence" value="ECO:0007669"/>
    <property type="project" value="UniProtKB-UniRule"/>
</dbReference>
<dbReference type="EMBL" id="WHOD01000045">
    <property type="protein sequence ID" value="NOU93354.1"/>
    <property type="molecule type" value="Genomic_DNA"/>
</dbReference>
<evidence type="ECO:0000259" key="6">
    <source>
        <dbReference type="Pfam" id="PF02631"/>
    </source>
</evidence>
<proteinExistence type="inferred from homology"/>
<accession>A0A972JYB0</accession>
<dbReference type="InterPro" id="IPR036388">
    <property type="entry name" value="WH-like_DNA-bd_sf"/>
</dbReference>
<evidence type="ECO:0000256" key="5">
    <source>
        <dbReference type="HAMAP-Rule" id="MF_01114"/>
    </source>
</evidence>
<gene>
    <name evidence="5" type="primary">recX</name>
    <name evidence="9" type="ORF">GC093_09010</name>
</gene>
<organism evidence="9 10">
    <name type="scientific">Paenibacillus foliorum</name>
    <dbReference type="NCBI Taxonomy" id="2654974"/>
    <lineage>
        <taxon>Bacteria</taxon>
        <taxon>Bacillati</taxon>
        <taxon>Bacillota</taxon>
        <taxon>Bacilli</taxon>
        <taxon>Bacillales</taxon>
        <taxon>Paenibacillaceae</taxon>
        <taxon>Paenibacillus</taxon>
    </lineage>
</organism>
<dbReference type="GO" id="GO:0005737">
    <property type="term" value="C:cytoplasm"/>
    <property type="evidence" value="ECO:0007669"/>
    <property type="project" value="UniProtKB-SubCell"/>
</dbReference>
<dbReference type="InterPro" id="IPR003783">
    <property type="entry name" value="Regulatory_RecX"/>
</dbReference>
<comment type="caution">
    <text evidence="9">The sequence shown here is derived from an EMBL/GenBank/DDBJ whole genome shotgun (WGS) entry which is preliminary data.</text>
</comment>
<dbReference type="HAMAP" id="MF_01114">
    <property type="entry name" value="RecX"/>
    <property type="match status" value="1"/>
</dbReference>
<dbReference type="PANTHER" id="PTHR33602">
    <property type="entry name" value="REGULATORY PROTEIN RECX FAMILY PROTEIN"/>
    <property type="match status" value="1"/>
</dbReference>
<dbReference type="Gene3D" id="1.10.10.10">
    <property type="entry name" value="Winged helix-like DNA-binding domain superfamily/Winged helix DNA-binding domain"/>
    <property type="match status" value="3"/>
</dbReference>
<protein>
    <recommendedName>
        <fullName evidence="3 5">Regulatory protein RecX</fullName>
    </recommendedName>
</protein>
<sequence>MDNELNLSGTITKVERQKKSKERYNLFIDEQFACSVHEDILIKYRLVKGTMINLKEMNEIAEAEDKQRAYLDAVRLLASRLRTQHELTIRLKQKGYEAPLISNTIERLKREQYLDDQLFADQLTKQRINSQKKGRNWVKQELKQKGLNPEQITQAIDQIDEDAEYRSAFDLGSRKYHSEANKDIQKAKRKTMMFLQRRGYSLGIISRVMKAISSPEDFEDEQMIETEFDE</sequence>
<reference evidence="9" key="1">
    <citation type="submission" date="2019-10" db="EMBL/GenBank/DDBJ databases">
        <title>Description of Paenibacillus glebae sp. nov.</title>
        <authorList>
            <person name="Carlier A."/>
            <person name="Qi S."/>
        </authorList>
    </citation>
    <scope>NUCLEOTIDE SEQUENCE</scope>
    <source>
        <strain evidence="9">LMG 31456</strain>
    </source>
</reference>
<dbReference type="Pfam" id="PF02631">
    <property type="entry name" value="RecX_HTH2"/>
    <property type="match status" value="1"/>
</dbReference>
<dbReference type="Proteomes" id="UP000641588">
    <property type="component" value="Unassembled WGS sequence"/>
</dbReference>
<comment type="similarity">
    <text evidence="2 5">Belongs to the RecX family.</text>
</comment>
<dbReference type="InterPro" id="IPR053926">
    <property type="entry name" value="RecX_HTH_1st"/>
</dbReference>
<keyword evidence="4 5" id="KW-0963">Cytoplasm</keyword>
<comment type="subcellular location">
    <subcellularLocation>
        <location evidence="1 5">Cytoplasm</location>
    </subcellularLocation>
</comment>
<evidence type="ECO:0000313" key="10">
    <source>
        <dbReference type="Proteomes" id="UP000641588"/>
    </source>
</evidence>
<evidence type="ECO:0000256" key="1">
    <source>
        <dbReference type="ARBA" id="ARBA00004496"/>
    </source>
</evidence>
<feature type="domain" description="RecX third three-helical" evidence="7">
    <location>
        <begin position="163"/>
        <end position="209"/>
    </location>
</feature>
<feature type="domain" description="RecX first three-helical" evidence="8">
    <location>
        <begin position="69"/>
        <end position="108"/>
    </location>
</feature>
<dbReference type="PANTHER" id="PTHR33602:SF1">
    <property type="entry name" value="REGULATORY PROTEIN RECX FAMILY PROTEIN"/>
    <property type="match status" value="1"/>
</dbReference>
<dbReference type="Pfam" id="PF21982">
    <property type="entry name" value="RecX_HTH1"/>
    <property type="match status" value="1"/>
</dbReference>